<reference evidence="1 2" key="1">
    <citation type="submission" date="2019-09" db="EMBL/GenBank/DDBJ databases">
        <authorList>
            <person name="Chandra G."/>
            <person name="Truman W A."/>
        </authorList>
    </citation>
    <scope>NUCLEOTIDE SEQUENCE [LARGE SCALE GENOMIC DNA]</scope>
    <source>
        <strain evidence="1">PS732</strain>
    </source>
</reference>
<dbReference type="Proteomes" id="UP000325779">
    <property type="component" value="Unassembled WGS sequence"/>
</dbReference>
<comment type="caution">
    <text evidence="1">The sequence shown here is derived from an EMBL/GenBank/DDBJ whole genome shotgun (WGS) entry which is preliminary data.</text>
</comment>
<protein>
    <submittedName>
        <fullName evidence="1">Uncharacterized protein</fullName>
    </submittedName>
</protein>
<gene>
    <name evidence="1" type="ORF">PS732_01812</name>
</gene>
<proteinExistence type="predicted"/>
<dbReference type="EMBL" id="CABVIJ010000007">
    <property type="protein sequence ID" value="VVO80597.1"/>
    <property type="molecule type" value="Genomic_DNA"/>
</dbReference>
<name>A0ABD7VDL1_PSEFL</name>
<sequence>MRALRWLGLLSAMLVLGGYVAVCDAASASLNPEKSRVWMTSLTWLRR</sequence>
<accession>A0ABD7VDL1</accession>
<organism evidence="1 2">
    <name type="scientific">Pseudomonas fluorescens</name>
    <dbReference type="NCBI Taxonomy" id="294"/>
    <lineage>
        <taxon>Bacteria</taxon>
        <taxon>Pseudomonadati</taxon>
        <taxon>Pseudomonadota</taxon>
        <taxon>Gammaproteobacteria</taxon>
        <taxon>Pseudomonadales</taxon>
        <taxon>Pseudomonadaceae</taxon>
        <taxon>Pseudomonas</taxon>
    </lineage>
</organism>
<evidence type="ECO:0000313" key="1">
    <source>
        <dbReference type="EMBL" id="VVO80597.1"/>
    </source>
</evidence>
<dbReference type="AlphaFoldDB" id="A0ABD7VDL1"/>
<evidence type="ECO:0000313" key="2">
    <source>
        <dbReference type="Proteomes" id="UP000325779"/>
    </source>
</evidence>